<dbReference type="InterPro" id="IPR010148">
    <property type="entry name" value="CRISPR-assoc_prot_CT1975"/>
</dbReference>
<protein>
    <submittedName>
        <fullName evidence="1">Type I-E CRISPR-associated protein Cas7/Cse4/CasC</fullName>
    </submittedName>
</protein>
<dbReference type="EMBL" id="DVOR01000209">
    <property type="protein sequence ID" value="HIV09715.1"/>
    <property type="molecule type" value="Genomic_DNA"/>
</dbReference>
<organism evidence="1 2">
    <name type="scientific">Candidatus Spyradenecus faecavium</name>
    <dbReference type="NCBI Taxonomy" id="2840947"/>
    <lineage>
        <taxon>Bacteria</taxon>
        <taxon>Pseudomonadati</taxon>
        <taxon>Lentisphaerota</taxon>
        <taxon>Lentisphaeria</taxon>
        <taxon>Lentisphaerales</taxon>
        <taxon>Lentisphaeraceae</taxon>
        <taxon>Lentisphaeraceae incertae sedis</taxon>
        <taxon>Candidatus Spyradenecus</taxon>
    </lineage>
</organism>
<evidence type="ECO:0000313" key="1">
    <source>
        <dbReference type="EMBL" id="HIV09715.1"/>
    </source>
</evidence>
<reference evidence="1" key="2">
    <citation type="journal article" date="2021" name="PeerJ">
        <title>Extensive microbial diversity within the chicken gut microbiome revealed by metagenomics and culture.</title>
        <authorList>
            <person name="Gilroy R."/>
            <person name="Ravi A."/>
            <person name="Getino M."/>
            <person name="Pursley I."/>
            <person name="Horton D.L."/>
            <person name="Alikhan N.F."/>
            <person name="Baker D."/>
            <person name="Gharbi K."/>
            <person name="Hall N."/>
            <person name="Watson M."/>
            <person name="Adriaenssens E.M."/>
            <person name="Foster-Nyarko E."/>
            <person name="Jarju S."/>
            <person name="Secka A."/>
            <person name="Antonio M."/>
            <person name="Oren A."/>
            <person name="Chaudhuri R.R."/>
            <person name="La Ragione R."/>
            <person name="Hildebrand F."/>
            <person name="Pallen M.J."/>
        </authorList>
    </citation>
    <scope>NUCLEOTIDE SEQUENCE</scope>
    <source>
        <strain evidence="1">35461</strain>
    </source>
</reference>
<name>A0A9D1T2R9_9BACT</name>
<dbReference type="AlphaFoldDB" id="A0A9D1T2R9"/>
<accession>A0A9D1T2R9</accession>
<sequence>MSLYVDIHVLQTVPPSCVNRDDTGSPKTARYGGVTRARVSSQAWKRAVRLMFLELLSKEQVGVRTKKIVGMVAKEIDPAILKGTQGDLFGAEPGEPSPEAMKQAEKLLTAAGLKIKDAEKGTDALFLMSPGQAKALVKVDLAQKEKELKKACQEALMEAPSVDMALFGRMVADDPSLNFDAACQVAHAISTHAVQNEFDYFTAVDDCAPEDNAGAGHLGTVEFNSSTLYRYATVNACALEKNLHADTPQAIRAFVEAFVRSMPTGKQNTFANRTLPDAVVVMLREDQPVNLCGAFEKPVAAKEDDGYGYVEASKKALCDYAKQVQDYVPAPAKTLKVGPDGTLPQVLDKLEAEVKERLGAE</sequence>
<evidence type="ECO:0000313" key="2">
    <source>
        <dbReference type="Proteomes" id="UP000886845"/>
    </source>
</evidence>
<gene>
    <name evidence="1" type="primary">cas7e</name>
    <name evidence="1" type="ORF">IAC79_06350</name>
</gene>
<proteinExistence type="predicted"/>
<dbReference type="NCBIfam" id="TIGR01869">
    <property type="entry name" value="casC_Cse4"/>
    <property type="match status" value="1"/>
</dbReference>
<comment type="caution">
    <text evidence="1">The sequence shown here is derived from an EMBL/GenBank/DDBJ whole genome shotgun (WGS) entry which is preliminary data.</text>
</comment>
<dbReference type="Proteomes" id="UP000886845">
    <property type="component" value="Unassembled WGS sequence"/>
</dbReference>
<reference evidence="1" key="1">
    <citation type="submission" date="2020-10" db="EMBL/GenBank/DDBJ databases">
        <authorList>
            <person name="Gilroy R."/>
        </authorList>
    </citation>
    <scope>NUCLEOTIDE SEQUENCE</scope>
    <source>
        <strain evidence="1">35461</strain>
    </source>
</reference>
<dbReference type="Pfam" id="PF09344">
    <property type="entry name" value="Cas_CT1975"/>
    <property type="match status" value="1"/>
</dbReference>